<keyword evidence="1" id="KW-0805">Transcription regulation</keyword>
<dbReference type="EMBL" id="CP045929">
    <property type="protein sequence ID" value="QGK68667.1"/>
    <property type="molecule type" value="Genomic_DNA"/>
</dbReference>
<dbReference type="RefSeq" id="WP_154075276.1">
    <property type="nucleotide sequence ID" value="NZ_CP045929.1"/>
</dbReference>
<name>A0A5Q3QCZ8_9PSEU</name>
<dbReference type="KEGG" id="sace:GIY23_03040"/>
<dbReference type="Pfam" id="PF00440">
    <property type="entry name" value="TetR_N"/>
    <property type="match status" value="1"/>
</dbReference>
<accession>A0A5Q3QCZ8</accession>
<dbReference type="SUPFAM" id="SSF46689">
    <property type="entry name" value="Homeodomain-like"/>
    <property type="match status" value="1"/>
</dbReference>
<dbReference type="InterPro" id="IPR009057">
    <property type="entry name" value="Homeodomain-like_sf"/>
</dbReference>
<organism evidence="6 7">
    <name type="scientific">Allosaccharopolyspora coralli</name>
    <dbReference type="NCBI Taxonomy" id="2665642"/>
    <lineage>
        <taxon>Bacteria</taxon>
        <taxon>Bacillati</taxon>
        <taxon>Actinomycetota</taxon>
        <taxon>Actinomycetes</taxon>
        <taxon>Pseudonocardiales</taxon>
        <taxon>Pseudonocardiaceae</taxon>
        <taxon>Allosaccharopolyspora</taxon>
    </lineage>
</organism>
<keyword evidence="2 4" id="KW-0238">DNA-binding</keyword>
<reference evidence="7" key="1">
    <citation type="submission" date="2019-11" db="EMBL/GenBank/DDBJ databases">
        <title>The complete genome sequence of Saccharopolyspora sp. E2A.</title>
        <authorList>
            <person name="Zhang G."/>
        </authorList>
    </citation>
    <scope>NUCLEOTIDE SEQUENCE [LARGE SCALE GENOMIC DNA]</scope>
    <source>
        <strain evidence="7">E2A</strain>
    </source>
</reference>
<dbReference type="PROSITE" id="PS50977">
    <property type="entry name" value="HTH_TETR_2"/>
    <property type="match status" value="1"/>
</dbReference>
<evidence type="ECO:0000259" key="5">
    <source>
        <dbReference type="PROSITE" id="PS50977"/>
    </source>
</evidence>
<dbReference type="Proteomes" id="UP000371041">
    <property type="component" value="Chromosome"/>
</dbReference>
<dbReference type="GO" id="GO:0003700">
    <property type="term" value="F:DNA-binding transcription factor activity"/>
    <property type="evidence" value="ECO:0007669"/>
    <property type="project" value="TreeGrafter"/>
</dbReference>
<dbReference type="GO" id="GO:0000976">
    <property type="term" value="F:transcription cis-regulatory region binding"/>
    <property type="evidence" value="ECO:0007669"/>
    <property type="project" value="TreeGrafter"/>
</dbReference>
<protein>
    <submittedName>
        <fullName evidence="6">TetR family transcriptional regulator</fullName>
    </submittedName>
</protein>
<evidence type="ECO:0000256" key="2">
    <source>
        <dbReference type="ARBA" id="ARBA00023125"/>
    </source>
</evidence>
<sequence>MASLREAQKKMTRRLLLDAGLELFTAKGYAATTVDEIAKAAGTTRVTFYAYFPSRSDLMKALIDEQLNERLERIRSDRHGSTALDLVAAVSDGGREAIRHWLADSVERWPSIRVIIRIGRDAAAVDPELRDFVERWLDESISDIADGLARAGRFEPHQRHFRGVLAMAQLDYVAQHWDDVDWKLTEEQMLDELTDSWFELLGRP</sequence>
<evidence type="ECO:0000256" key="3">
    <source>
        <dbReference type="ARBA" id="ARBA00023163"/>
    </source>
</evidence>
<dbReference type="AlphaFoldDB" id="A0A5Q3QCZ8"/>
<evidence type="ECO:0000313" key="7">
    <source>
        <dbReference type="Proteomes" id="UP000371041"/>
    </source>
</evidence>
<feature type="domain" description="HTH tetR-type" evidence="5">
    <location>
        <begin position="10"/>
        <end position="70"/>
    </location>
</feature>
<keyword evidence="7" id="KW-1185">Reference proteome</keyword>
<feature type="DNA-binding region" description="H-T-H motif" evidence="4">
    <location>
        <begin position="33"/>
        <end position="52"/>
    </location>
</feature>
<dbReference type="InterPro" id="IPR050109">
    <property type="entry name" value="HTH-type_TetR-like_transc_reg"/>
</dbReference>
<evidence type="ECO:0000256" key="4">
    <source>
        <dbReference type="PROSITE-ProRule" id="PRU00335"/>
    </source>
</evidence>
<keyword evidence="3" id="KW-0804">Transcription</keyword>
<dbReference type="InterPro" id="IPR001647">
    <property type="entry name" value="HTH_TetR"/>
</dbReference>
<evidence type="ECO:0000256" key="1">
    <source>
        <dbReference type="ARBA" id="ARBA00023015"/>
    </source>
</evidence>
<evidence type="ECO:0000313" key="6">
    <source>
        <dbReference type="EMBL" id="QGK68667.1"/>
    </source>
</evidence>
<gene>
    <name evidence="6" type="ORF">GIY23_03040</name>
</gene>
<dbReference type="PANTHER" id="PTHR30055:SF234">
    <property type="entry name" value="HTH-TYPE TRANSCRIPTIONAL REGULATOR BETI"/>
    <property type="match status" value="1"/>
</dbReference>
<proteinExistence type="predicted"/>
<dbReference type="Gene3D" id="1.10.357.10">
    <property type="entry name" value="Tetracycline Repressor, domain 2"/>
    <property type="match status" value="1"/>
</dbReference>
<dbReference type="PRINTS" id="PR00455">
    <property type="entry name" value="HTHTETR"/>
</dbReference>
<dbReference type="PANTHER" id="PTHR30055">
    <property type="entry name" value="HTH-TYPE TRANSCRIPTIONAL REGULATOR RUTR"/>
    <property type="match status" value="1"/>
</dbReference>